<proteinExistence type="predicted"/>
<dbReference type="Pfam" id="PF12974">
    <property type="entry name" value="Phosphonate-bd"/>
    <property type="match status" value="1"/>
</dbReference>
<dbReference type="SUPFAM" id="SSF53850">
    <property type="entry name" value="Periplasmic binding protein-like II"/>
    <property type="match status" value="1"/>
</dbReference>
<protein>
    <submittedName>
        <fullName evidence="1">PhnD/SsuA/transferrin family substrate-binding protein</fullName>
    </submittedName>
</protein>
<dbReference type="Gene3D" id="3.40.190.10">
    <property type="entry name" value="Periplasmic binding protein-like II"/>
    <property type="match status" value="2"/>
</dbReference>
<accession>A0ABZ2Y204</accession>
<reference evidence="1 2" key="1">
    <citation type="submission" date="2023-04" db="EMBL/GenBank/DDBJ databases">
        <title>Complete genome sequence of Alisedimentitalea scapharcae.</title>
        <authorList>
            <person name="Rong J.-C."/>
            <person name="Yi M.-L."/>
            <person name="Zhao Q."/>
        </authorList>
    </citation>
    <scope>NUCLEOTIDE SEQUENCE [LARGE SCALE GENOMIC DNA]</scope>
    <source>
        <strain evidence="1 2">KCTC 42119</strain>
    </source>
</reference>
<keyword evidence="2" id="KW-1185">Reference proteome</keyword>
<evidence type="ECO:0000313" key="2">
    <source>
        <dbReference type="Proteomes" id="UP001623232"/>
    </source>
</evidence>
<dbReference type="PANTHER" id="PTHR35841:SF1">
    <property type="entry name" value="PHOSPHONATES-BINDING PERIPLASMIC PROTEIN"/>
    <property type="match status" value="1"/>
</dbReference>
<dbReference type="EMBL" id="CP123584">
    <property type="protein sequence ID" value="WZK90951.1"/>
    <property type="molecule type" value="Genomic_DNA"/>
</dbReference>
<dbReference type="Proteomes" id="UP001623232">
    <property type="component" value="Chromosome"/>
</dbReference>
<sequence length="265" mass="29022">MFPNLGRAELNLVFGTYAADKPTETVRKYGPFLAFLSDQLTTRLGKPVKIKMKIDKDYDAAIENLANGSVDFARFGPASYIKVKNLNPNVRIIAIEARNGTKRFNGVIAVRTDSEFETLADLKGQSFAFGDELSTIGRYLAQSHLLNAGISGNDLSSYTFLGRHDIVGEAVGAGKFSAGALKESTFLKLVAKGVPIRALFRFENVTKPWLAAAGLSNEISTHIEEIMVDPQNADHVMKVAKHGFLQGSDADYDFVRRAIEHSTSF</sequence>
<name>A0ABZ2Y204_9RHOB</name>
<dbReference type="PANTHER" id="PTHR35841">
    <property type="entry name" value="PHOSPHONATES-BINDING PERIPLASMIC PROTEIN"/>
    <property type="match status" value="1"/>
</dbReference>
<gene>
    <name evidence="1" type="ORF">QEZ52_03025</name>
</gene>
<organism evidence="1 2">
    <name type="scientific">Aliisedimentitalea scapharcae</name>
    <dbReference type="NCBI Taxonomy" id="1524259"/>
    <lineage>
        <taxon>Bacteria</taxon>
        <taxon>Pseudomonadati</taxon>
        <taxon>Pseudomonadota</taxon>
        <taxon>Alphaproteobacteria</taxon>
        <taxon>Rhodobacterales</taxon>
        <taxon>Roseobacteraceae</taxon>
        <taxon>Aliisedimentitalea</taxon>
    </lineage>
</organism>
<evidence type="ECO:0000313" key="1">
    <source>
        <dbReference type="EMBL" id="WZK90951.1"/>
    </source>
</evidence>